<keyword evidence="4" id="KW-0282">Flagellum</keyword>
<feature type="compositionally biased region" description="Low complexity" evidence="3">
    <location>
        <begin position="1716"/>
        <end position="1753"/>
    </location>
</feature>
<feature type="region of interest" description="Disordered" evidence="3">
    <location>
        <begin position="405"/>
        <end position="456"/>
    </location>
</feature>
<organism evidence="4 5">
    <name type="scientific">Leishmania tarentolae</name>
    <name type="common">Sauroleishmania tarentolae</name>
    <dbReference type="NCBI Taxonomy" id="5689"/>
    <lineage>
        <taxon>Eukaryota</taxon>
        <taxon>Discoba</taxon>
        <taxon>Euglenozoa</taxon>
        <taxon>Kinetoplastea</taxon>
        <taxon>Metakinetoplastina</taxon>
        <taxon>Trypanosomatida</taxon>
        <taxon>Trypanosomatidae</taxon>
        <taxon>Leishmaniinae</taxon>
        <taxon>Leishmania</taxon>
        <taxon>lizard Leishmania</taxon>
    </lineage>
</organism>
<dbReference type="OrthoDB" id="272636at2759"/>
<dbReference type="Proteomes" id="UP000419144">
    <property type="component" value="Unassembled WGS sequence"/>
</dbReference>
<evidence type="ECO:0000256" key="1">
    <source>
        <dbReference type="ARBA" id="ARBA00023054"/>
    </source>
</evidence>
<evidence type="ECO:0000256" key="2">
    <source>
        <dbReference type="SAM" id="Coils"/>
    </source>
</evidence>
<keyword evidence="5" id="KW-1185">Reference proteome</keyword>
<keyword evidence="4" id="KW-0969">Cilium</keyword>
<feature type="region of interest" description="Disordered" evidence="3">
    <location>
        <begin position="1115"/>
        <end position="1220"/>
    </location>
</feature>
<feature type="region of interest" description="Disordered" evidence="3">
    <location>
        <begin position="651"/>
        <end position="718"/>
    </location>
</feature>
<dbReference type="GO" id="GO:0005856">
    <property type="term" value="C:cytoskeleton"/>
    <property type="evidence" value="ECO:0007669"/>
    <property type="project" value="TreeGrafter"/>
</dbReference>
<accession>A0A640KX62</accession>
<dbReference type="PANTHER" id="PTHR32083:SF48">
    <property type="entry name" value="TRANS-GOLGI NETWORK-LOCALIZED SYP41-INTERACTING PROTEIN 1"/>
    <property type="match status" value="1"/>
</dbReference>
<keyword evidence="1 2" id="KW-0175">Coiled coil</keyword>
<dbReference type="VEuPathDB" id="TriTrypDB:LtaPh_3407461"/>
<feature type="compositionally biased region" description="Basic residues" evidence="3">
    <location>
        <begin position="1772"/>
        <end position="1785"/>
    </location>
</feature>
<gene>
    <name evidence="4" type="ORF">LtaPh_3407461</name>
</gene>
<reference evidence="4" key="1">
    <citation type="submission" date="2019-11" db="EMBL/GenBank/DDBJ databases">
        <title>Leishmania tarentolae CDS.</title>
        <authorList>
            <person name="Goto Y."/>
            <person name="Yamagishi J."/>
        </authorList>
    </citation>
    <scope>NUCLEOTIDE SEQUENCE [LARGE SCALE GENOMIC DNA]</scope>
    <source>
        <strain evidence="4">Parrot Tar II</strain>
    </source>
</reference>
<evidence type="ECO:0000313" key="5">
    <source>
        <dbReference type="Proteomes" id="UP000419144"/>
    </source>
</evidence>
<feature type="region of interest" description="Disordered" evidence="3">
    <location>
        <begin position="1037"/>
        <end position="1098"/>
    </location>
</feature>
<feature type="region of interest" description="Disordered" evidence="3">
    <location>
        <begin position="1397"/>
        <end position="1464"/>
    </location>
</feature>
<dbReference type="Gene3D" id="1.20.920.20">
    <property type="match status" value="1"/>
</dbReference>
<feature type="coiled-coil region" evidence="2">
    <location>
        <begin position="985"/>
        <end position="1029"/>
    </location>
</feature>
<evidence type="ECO:0000256" key="3">
    <source>
        <dbReference type="SAM" id="MobiDB-lite"/>
    </source>
</evidence>
<sequence>MLASYVDSSVHQLRPGQVVAYDYIHAGKTWQWTLGTVREIKDYTAVVQQWGLHTGDIDTLRSILLKEVDTENGRMKNYHDALAIARERLASLRRGNEDRVSQVRGHFDKARENVELIDEVSLRKVTAQAAPSPVAVAVLKAAWAVAKCDPTAVEFYEWADVQLEYRKTTALDEIAKTDVLAKSYPSAESLRQSLEQNPKLNYKAAARDSPVVASLHAWVTTALAYQQAYNLLAHDKRIEEQNDAIAAAIAGMKACRTKIAKLKDELSSKDAATVPGQVTSFTRTSVLVTIPLSAVISPVNVVSNVNECVLTKDEVEQISSDANLTRYTQKQKLAITTSKLLDQYAAATTTQIYATELEDRLFFMHHCTASALRDAQGAAAEAFQRLAVSLPELLAFRQKRHDARKARAAEPELADADGVEPSNRLTNSRSPAGRATPRGTASQQHKALDAAHQSIDPATIANEPLYAVTIDEYKAKDAASEKAMDEAERMADEVQRLAEELEQARAEADKQAQELQSVRHFADQLADELEAFRQKRHDARKARAAEPELADADGVEPSNRLTNSRSPAGRATPRGTASQQHKALDAAHQSIDPATIANEPLYAVTIDEYKAKDAASEKAMDEAERMADEVQRLAEELEQARAEADKLEEELEAFRQKRHDARKARAAEPELADADGVEPSNRLTNSRSPAGRATPRGTASQQHKALDAAHQSIDPATIANEPLYAVTIDEYKAKDAASEKAMDEAERMADEVQRLAEELEQARAEADKQARAAERAPLADQLADELEAFRQKRHDARKARAAEPELADADGVEPSNRLTNSRSPAGRATPRGTASQQHKALDAAHQSIDPATIANEPLYAVTIDEYKAKDAASEKAMDEAERMADEVQRLAEELEQARAEADKLEEELEAFRQKRHDARKARAAEPELADADGVEPSNRLTNSRSPAGRATPRGTASQQHKALDAAHQSIDPATIANEPLYAVTIDEYKAKDAASEKAMDEAERMADEVQRLAEELEQARAEADQAWRRELEAFRQKRHDARKARAAEPELADADGVEPSNRLTNSRSPAGRATPRGTASQQHKALDAAHQSIDPATIANEPLYAVTIDEYKAKDAASEKAMDEAERMADEVQRLAEELEQARAEADKLEEELEAFRQKRHDARKARAAEPELADADGVEPSNRLTNSRSPAGRATPRGTASQQHKALDAAHQSIDPATIANEPLYAVTIDEYKAKDAASEKAMDEAERMADEVQRLAEELEQARAEADKLEEELEAFRQKRHDARKARAAEPELADADGVEPSNRLTNSRSPAGRATPRGTASQQHKALDAAHQSIDPATIANEPLYAVTIDEYKAKDAASEKAMDEAERMADEVQRLAEELEQARAEADKLEEELEAFRQKRHDARKARAAEPELADADGVEPSNRLTNSRSPAGRATPRGTASQQHKALDAAHQSIDPATIANEPLYAVTIDEYKAKDAASEKAMDEAERMADEVQRLAEELEQARAEADKQAQELQSVRHFADQLADELEAFRQKRHDARKARAAEPELADADGVEPSNRLTNSRSPAGRATPRGTASQQHKALDAAHQSIDPATIANEPLYAVTIDEYKAKDAASEKAMDEAERMADEVQRLAEELEQARASRRRSQSVRIRRSARRSSRRSARSATTLGKHVPRSRNLRMPTVWSQATDSPTAAPPQAVPHHAAQHRSSTKPSTQLTSPSTPLPSPTSRCTPSPSTSTRPRTPQARRPWTRRSAWRTKCSGSPRNWSKRGQRPTSRRRSCNACATSQMGRLRMQE</sequence>
<keyword evidence="4" id="KW-0966">Cell projection</keyword>
<evidence type="ECO:0000313" key="4">
    <source>
        <dbReference type="EMBL" id="GET92157.1"/>
    </source>
</evidence>
<comment type="caution">
    <text evidence="4">The sequence shown here is derived from an EMBL/GenBank/DDBJ whole genome shotgun (WGS) entry which is preliminary data.</text>
</comment>
<dbReference type="PANTHER" id="PTHR32083">
    <property type="entry name" value="CILIA AND FLAGELLA-ASSOCIATED PROTEIN 58-RELATED"/>
    <property type="match status" value="1"/>
</dbReference>
<feature type="compositionally biased region" description="Basic residues" evidence="3">
    <location>
        <begin position="1646"/>
        <end position="1668"/>
    </location>
</feature>
<feature type="region of interest" description="Disordered" evidence="3">
    <location>
        <begin position="1539"/>
        <end position="1600"/>
    </location>
</feature>
<dbReference type="EMBL" id="BLBS01000054">
    <property type="protein sequence ID" value="GET92157.1"/>
    <property type="molecule type" value="Genomic_DNA"/>
</dbReference>
<feature type="compositionally biased region" description="Basic and acidic residues" evidence="3">
    <location>
        <begin position="758"/>
        <end position="774"/>
    </location>
</feature>
<proteinExistence type="predicted"/>
<feature type="compositionally biased region" description="Basic and acidic residues" evidence="3">
    <location>
        <begin position="1115"/>
        <end position="1147"/>
    </location>
</feature>
<feature type="region of interest" description="Disordered" evidence="3">
    <location>
        <begin position="1641"/>
        <end position="1801"/>
    </location>
</feature>
<feature type="region of interest" description="Disordered" evidence="3">
    <location>
        <begin position="908"/>
        <end position="975"/>
    </location>
</feature>
<protein>
    <submittedName>
        <fullName evidence="4">Flagellar attachment zone protein, putative</fullName>
    </submittedName>
</protein>
<name>A0A640KX62_LEITA</name>
<feature type="region of interest" description="Disordered" evidence="3">
    <location>
        <begin position="758"/>
        <end position="853"/>
    </location>
</feature>
<feature type="region of interest" description="Disordered" evidence="3">
    <location>
        <begin position="1279"/>
        <end position="1342"/>
    </location>
</feature>
<feature type="region of interest" description="Disordered" evidence="3">
    <location>
        <begin position="536"/>
        <end position="596"/>
    </location>
</feature>